<evidence type="ECO:0000313" key="1">
    <source>
        <dbReference type="EMBL" id="CAG8857183.1"/>
    </source>
</evidence>
<reference evidence="1 2" key="1">
    <citation type="submission" date="2021-06" db="EMBL/GenBank/DDBJ databases">
        <authorList>
            <person name="Kallberg Y."/>
            <person name="Tangrot J."/>
            <person name="Rosling A."/>
        </authorList>
    </citation>
    <scope>NUCLEOTIDE SEQUENCE [LARGE SCALE GENOMIC DNA]</scope>
    <source>
        <strain evidence="1 2">120-4 pot B 10/14</strain>
    </source>
</reference>
<keyword evidence="2" id="KW-1185">Reference proteome</keyword>
<proteinExistence type="predicted"/>
<gene>
    <name evidence="1" type="ORF">GMARGA_LOCUS46004</name>
</gene>
<feature type="non-terminal residue" evidence="1">
    <location>
        <position position="48"/>
    </location>
</feature>
<organism evidence="1 2">
    <name type="scientific">Gigaspora margarita</name>
    <dbReference type="NCBI Taxonomy" id="4874"/>
    <lineage>
        <taxon>Eukaryota</taxon>
        <taxon>Fungi</taxon>
        <taxon>Fungi incertae sedis</taxon>
        <taxon>Mucoromycota</taxon>
        <taxon>Glomeromycotina</taxon>
        <taxon>Glomeromycetes</taxon>
        <taxon>Diversisporales</taxon>
        <taxon>Gigasporaceae</taxon>
        <taxon>Gigaspora</taxon>
    </lineage>
</organism>
<accession>A0ABN7XPB3</accession>
<evidence type="ECO:0000313" key="2">
    <source>
        <dbReference type="Proteomes" id="UP000789901"/>
    </source>
</evidence>
<dbReference type="Proteomes" id="UP000789901">
    <property type="component" value="Unassembled WGS sequence"/>
</dbReference>
<feature type="non-terminal residue" evidence="1">
    <location>
        <position position="1"/>
    </location>
</feature>
<sequence length="48" mass="5650">NRQATLAFTDDTTWVAENKEQMEETIKIAEEFFEINDIQINAKKSKFL</sequence>
<name>A0ABN7XPB3_GIGMA</name>
<comment type="caution">
    <text evidence="1">The sequence shown here is derived from an EMBL/GenBank/DDBJ whole genome shotgun (WGS) entry which is preliminary data.</text>
</comment>
<dbReference type="EMBL" id="CAJVQB010168047">
    <property type="protein sequence ID" value="CAG8857183.1"/>
    <property type="molecule type" value="Genomic_DNA"/>
</dbReference>
<protein>
    <submittedName>
        <fullName evidence="1">11793_t:CDS:1</fullName>
    </submittedName>
</protein>